<dbReference type="InterPro" id="IPR036291">
    <property type="entry name" value="NAD(P)-bd_dom_sf"/>
</dbReference>
<dbReference type="InterPro" id="IPR000683">
    <property type="entry name" value="Gfo/Idh/MocA-like_OxRdtase_N"/>
</dbReference>
<dbReference type="SUPFAM" id="SSF51735">
    <property type="entry name" value="NAD(P)-binding Rossmann-fold domains"/>
    <property type="match status" value="1"/>
</dbReference>
<evidence type="ECO:0000313" key="3">
    <source>
        <dbReference type="EMBL" id="VGO16104.1"/>
    </source>
</evidence>
<dbReference type="InterPro" id="IPR043906">
    <property type="entry name" value="Gfo/Idh/MocA_OxRdtase_bact_C"/>
</dbReference>
<reference evidence="3 4" key="1">
    <citation type="submission" date="2019-04" db="EMBL/GenBank/DDBJ databases">
        <authorList>
            <person name="Van Vliet M D."/>
        </authorList>
    </citation>
    <scope>NUCLEOTIDE SEQUENCE [LARGE SCALE GENOMIC DNA]</scope>
    <source>
        <strain evidence="3 4">F1</strain>
    </source>
</reference>
<dbReference type="RefSeq" id="WP_136081653.1">
    <property type="nucleotide sequence ID" value="NZ_CAAHFG010000003.1"/>
</dbReference>
<organism evidence="3 4">
    <name type="scientific">Pontiella desulfatans</name>
    <dbReference type="NCBI Taxonomy" id="2750659"/>
    <lineage>
        <taxon>Bacteria</taxon>
        <taxon>Pseudomonadati</taxon>
        <taxon>Kiritimatiellota</taxon>
        <taxon>Kiritimatiellia</taxon>
        <taxon>Kiritimatiellales</taxon>
        <taxon>Pontiellaceae</taxon>
        <taxon>Pontiella</taxon>
    </lineage>
</organism>
<sequence>MSKQPSRRGVLAAGAAVSAFSIVPSSVLGQAAKKKSGGFPDKKPLPPSERLNIGFVGAGGKAKSSIIPLMHHNIYALCDVDADRAAEAFNHFAKASRYEDWRVMLDKEAKNLDAVLVSTPDHTHAVSTMAAMQCGLPVYTEKPLTRTISEARVLSEYARKNNIVTQMGNQGHSTEGARLTNEWIQGGLLGAVTEVHCWSNRPIWPQGIVRPPAEQVPSTMNWDLWLGPAPQKPYSSKVAPFKWRAYWDYGAGALGDMAAHIMDHPVWALGLGAPLSVEVGFQRKDPASAKDTFPVTTNVTYKFAARGGQPALTLKWFDGKGNLPPRPEALEEERELPGNGVIYYGSENSMMHGSHGGVPRIFPETAMQAAARANKIPGKTMTRSPGHHEEWVQAIKANDPSMAKSNFGYAGPLTEMMLLGCVATRVGPGTKLTWDSEGMKTNNDVANRYIHHEYRKGWSL</sequence>
<feature type="domain" description="Gfo/Idh/MocA-like oxidoreductase N-terminal" evidence="1">
    <location>
        <begin position="51"/>
        <end position="167"/>
    </location>
</feature>
<dbReference type="InterPro" id="IPR006311">
    <property type="entry name" value="TAT_signal"/>
</dbReference>
<dbReference type="Gene3D" id="3.40.50.720">
    <property type="entry name" value="NAD(P)-binding Rossmann-like Domain"/>
    <property type="match status" value="1"/>
</dbReference>
<gene>
    <name evidence="3" type="primary">yteT</name>
    <name evidence="3" type="ORF">PDESU_04694</name>
</gene>
<dbReference type="Gene3D" id="3.30.360.10">
    <property type="entry name" value="Dihydrodipicolinate Reductase, domain 2"/>
    <property type="match status" value="1"/>
</dbReference>
<dbReference type="InterPro" id="IPR050463">
    <property type="entry name" value="Gfo/Idh/MocA_oxidrdct_glycsds"/>
</dbReference>
<keyword evidence="4" id="KW-1185">Reference proteome</keyword>
<dbReference type="EMBL" id="CAAHFG010000003">
    <property type="protein sequence ID" value="VGO16104.1"/>
    <property type="molecule type" value="Genomic_DNA"/>
</dbReference>
<dbReference type="PANTHER" id="PTHR43818:SF10">
    <property type="entry name" value="NADH-DEPENDENT DEHYDROGENASE-RELATED"/>
    <property type="match status" value="1"/>
</dbReference>
<evidence type="ECO:0000313" key="4">
    <source>
        <dbReference type="Proteomes" id="UP000366872"/>
    </source>
</evidence>
<evidence type="ECO:0000259" key="1">
    <source>
        <dbReference type="Pfam" id="PF01408"/>
    </source>
</evidence>
<dbReference type="GO" id="GO:0000166">
    <property type="term" value="F:nucleotide binding"/>
    <property type="evidence" value="ECO:0007669"/>
    <property type="project" value="InterPro"/>
</dbReference>
<feature type="domain" description="Gfo/Idh/MocA-like oxidoreductase bacterial type C-terminal" evidence="2">
    <location>
        <begin position="206"/>
        <end position="303"/>
    </location>
</feature>
<proteinExistence type="predicted"/>
<dbReference type="Pfam" id="PF01408">
    <property type="entry name" value="GFO_IDH_MocA"/>
    <property type="match status" value="1"/>
</dbReference>
<name>A0A6C2U9P2_PONDE</name>
<dbReference type="PANTHER" id="PTHR43818">
    <property type="entry name" value="BCDNA.GH03377"/>
    <property type="match status" value="1"/>
</dbReference>
<dbReference type="Pfam" id="PF19051">
    <property type="entry name" value="GFO_IDH_MocA_C2"/>
    <property type="match status" value="1"/>
</dbReference>
<dbReference type="PROSITE" id="PS51318">
    <property type="entry name" value="TAT"/>
    <property type="match status" value="1"/>
</dbReference>
<accession>A0A6C2U9P2</accession>
<dbReference type="Proteomes" id="UP000366872">
    <property type="component" value="Unassembled WGS sequence"/>
</dbReference>
<dbReference type="SUPFAM" id="SSF55347">
    <property type="entry name" value="Glyceraldehyde-3-phosphate dehydrogenase-like, C-terminal domain"/>
    <property type="match status" value="1"/>
</dbReference>
<dbReference type="AlphaFoldDB" id="A0A6C2U9P2"/>
<protein>
    <submittedName>
        <fullName evidence="3">Oxidoreductase YteT</fullName>
    </submittedName>
</protein>
<evidence type="ECO:0000259" key="2">
    <source>
        <dbReference type="Pfam" id="PF19051"/>
    </source>
</evidence>